<sequence length="63" mass="7067">MTLRPRLRQQCHTQVTSRGHSVAPLYGHVSDLMVYDGRRQAGGSALWLIDGSRWNASMITVLD</sequence>
<evidence type="ECO:0000313" key="1">
    <source>
        <dbReference type="EMBL" id="MPC25547.1"/>
    </source>
</evidence>
<proteinExistence type="predicted"/>
<evidence type="ECO:0000313" key="2">
    <source>
        <dbReference type="Proteomes" id="UP000324222"/>
    </source>
</evidence>
<name>A0A5B7DWS2_PORTR</name>
<keyword evidence="2" id="KW-1185">Reference proteome</keyword>
<dbReference type="AlphaFoldDB" id="A0A5B7DWS2"/>
<dbReference type="EMBL" id="VSRR010001477">
    <property type="protein sequence ID" value="MPC25547.1"/>
    <property type="molecule type" value="Genomic_DNA"/>
</dbReference>
<comment type="caution">
    <text evidence="1">The sequence shown here is derived from an EMBL/GenBank/DDBJ whole genome shotgun (WGS) entry which is preliminary data.</text>
</comment>
<gene>
    <name evidence="1" type="ORF">E2C01_018665</name>
</gene>
<protein>
    <submittedName>
        <fullName evidence="1">Uncharacterized protein</fullName>
    </submittedName>
</protein>
<organism evidence="1 2">
    <name type="scientific">Portunus trituberculatus</name>
    <name type="common">Swimming crab</name>
    <name type="synonym">Neptunus trituberculatus</name>
    <dbReference type="NCBI Taxonomy" id="210409"/>
    <lineage>
        <taxon>Eukaryota</taxon>
        <taxon>Metazoa</taxon>
        <taxon>Ecdysozoa</taxon>
        <taxon>Arthropoda</taxon>
        <taxon>Crustacea</taxon>
        <taxon>Multicrustacea</taxon>
        <taxon>Malacostraca</taxon>
        <taxon>Eumalacostraca</taxon>
        <taxon>Eucarida</taxon>
        <taxon>Decapoda</taxon>
        <taxon>Pleocyemata</taxon>
        <taxon>Brachyura</taxon>
        <taxon>Eubrachyura</taxon>
        <taxon>Portunoidea</taxon>
        <taxon>Portunidae</taxon>
        <taxon>Portuninae</taxon>
        <taxon>Portunus</taxon>
    </lineage>
</organism>
<reference evidence="1 2" key="1">
    <citation type="submission" date="2019-05" db="EMBL/GenBank/DDBJ databases">
        <title>Another draft genome of Portunus trituberculatus and its Hox gene families provides insights of decapod evolution.</title>
        <authorList>
            <person name="Jeong J.-H."/>
            <person name="Song I."/>
            <person name="Kim S."/>
            <person name="Choi T."/>
            <person name="Kim D."/>
            <person name="Ryu S."/>
            <person name="Kim W."/>
        </authorList>
    </citation>
    <scope>NUCLEOTIDE SEQUENCE [LARGE SCALE GENOMIC DNA]</scope>
    <source>
        <tissue evidence="1">Muscle</tissue>
    </source>
</reference>
<accession>A0A5B7DWS2</accession>
<dbReference type="Proteomes" id="UP000324222">
    <property type="component" value="Unassembled WGS sequence"/>
</dbReference>